<reference evidence="4 5" key="1">
    <citation type="submission" date="2019-07" db="EMBL/GenBank/DDBJ databases">
        <title>Complete genome of Crassaminicella thermophila SY095.</title>
        <authorList>
            <person name="Li X."/>
        </authorList>
    </citation>
    <scope>NUCLEOTIDE SEQUENCE [LARGE SCALE GENOMIC DNA]</scope>
    <source>
        <strain evidence="4 5">SY095</strain>
    </source>
</reference>
<feature type="transmembrane region" description="Helical" evidence="2">
    <location>
        <begin position="7"/>
        <end position="31"/>
    </location>
</feature>
<accession>A0A5C0S9L5</accession>
<evidence type="ECO:0000256" key="1">
    <source>
        <dbReference type="ARBA" id="ARBA00010792"/>
    </source>
</evidence>
<dbReference type="OrthoDB" id="9782291at2"/>
<comment type="similarity">
    <text evidence="1">Belongs to the DedA family.</text>
</comment>
<dbReference type="PANTHER" id="PTHR42709">
    <property type="entry name" value="ALKALINE PHOSPHATASE LIKE PROTEIN"/>
    <property type="match status" value="1"/>
</dbReference>
<evidence type="ECO:0000259" key="3">
    <source>
        <dbReference type="Pfam" id="PF09335"/>
    </source>
</evidence>
<sequence>MLQEKILLLISMYGYIGIFLALVLGIIGLPIPDEVLLTFAGFLVSKGKMDYFLLILVSFIGSVAGVSISFFIGYHLGLPFLLKYGRILGITKKSLNKAEKWYNKYGKYTIVIGYFIPGIRQLNAYYAGIIKKPYWKFAFYAYIGGFIWVMIFVTLGIYVGERWMLFSHIIHKFALSVLVLICICFCIYYIVKNVKIKKI</sequence>
<organism evidence="4 5">
    <name type="scientific">Crassaminicella thermophila</name>
    <dbReference type="NCBI Taxonomy" id="2599308"/>
    <lineage>
        <taxon>Bacteria</taxon>
        <taxon>Bacillati</taxon>
        <taxon>Bacillota</taxon>
        <taxon>Clostridia</taxon>
        <taxon>Eubacteriales</taxon>
        <taxon>Clostridiaceae</taxon>
        <taxon>Crassaminicella</taxon>
    </lineage>
</organism>
<keyword evidence="2" id="KW-0812">Transmembrane</keyword>
<name>A0A5C0S9L5_CRATE</name>
<dbReference type="PANTHER" id="PTHR42709:SF9">
    <property type="entry name" value="ALKALINE PHOSPHATASE LIKE PROTEIN"/>
    <property type="match status" value="1"/>
</dbReference>
<protein>
    <submittedName>
        <fullName evidence="4">DedA family protein</fullName>
    </submittedName>
</protein>
<feature type="transmembrane region" description="Helical" evidence="2">
    <location>
        <begin position="139"/>
        <end position="159"/>
    </location>
</feature>
<dbReference type="GO" id="GO:0005886">
    <property type="term" value="C:plasma membrane"/>
    <property type="evidence" value="ECO:0007669"/>
    <property type="project" value="TreeGrafter"/>
</dbReference>
<keyword evidence="5" id="KW-1185">Reference proteome</keyword>
<evidence type="ECO:0000313" key="5">
    <source>
        <dbReference type="Proteomes" id="UP000324646"/>
    </source>
</evidence>
<evidence type="ECO:0000256" key="2">
    <source>
        <dbReference type="SAM" id="Phobius"/>
    </source>
</evidence>
<dbReference type="Pfam" id="PF09335">
    <property type="entry name" value="VTT_dom"/>
    <property type="match status" value="1"/>
</dbReference>
<keyword evidence="2" id="KW-0472">Membrane</keyword>
<gene>
    <name evidence="4" type="ORF">FQB35_02640</name>
</gene>
<feature type="transmembrane region" description="Helical" evidence="2">
    <location>
        <begin position="165"/>
        <end position="191"/>
    </location>
</feature>
<feature type="domain" description="VTT" evidence="3">
    <location>
        <begin position="31"/>
        <end position="156"/>
    </location>
</feature>
<dbReference type="RefSeq" id="WP_148808437.1">
    <property type="nucleotide sequence ID" value="NZ_CP042243.1"/>
</dbReference>
<dbReference type="InterPro" id="IPR032816">
    <property type="entry name" value="VTT_dom"/>
</dbReference>
<evidence type="ECO:0000313" key="4">
    <source>
        <dbReference type="EMBL" id="QEK11355.1"/>
    </source>
</evidence>
<feature type="transmembrane region" description="Helical" evidence="2">
    <location>
        <begin position="51"/>
        <end position="76"/>
    </location>
</feature>
<dbReference type="InterPro" id="IPR051311">
    <property type="entry name" value="DedA_domain"/>
</dbReference>
<dbReference type="KEGG" id="crs:FQB35_02640"/>
<dbReference type="EMBL" id="CP042243">
    <property type="protein sequence ID" value="QEK11355.1"/>
    <property type="molecule type" value="Genomic_DNA"/>
</dbReference>
<keyword evidence="2" id="KW-1133">Transmembrane helix</keyword>
<dbReference type="AlphaFoldDB" id="A0A5C0S9L5"/>
<dbReference type="Proteomes" id="UP000324646">
    <property type="component" value="Chromosome"/>
</dbReference>
<proteinExistence type="inferred from homology"/>